<proteinExistence type="inferred from homology"/>
<dbReference type="InterPro" id="IPR003764">
    <property type="entry name" value="GlcNAc_6-P_deAcase"/>
</dbReference>
<feature type="active site" description="Proton donor/acceptor" evidence="6">
    <location>
        <position position="299"/>
    </location>
</feature>
<feature type="region of interest" description="Disordered" evidence="9">
    <location>
        <begin position="1"/>
        <end position="20"/>
    </location>
</feature>
<reference evidence="11 12" key="1">
    <citation type="submission" date="2017-04" db="EMBL/GenBank/DDBJ databases">
        <title>Comparative genome analysis of Subtercola boreus.</title>
        <authorList>
            <person name="Cho Y.-J."/>
            <person name="Cho A."/>
            <person name="Kim O.-S."/>
            <person name="Lee J.-I."/>
        </authorList>
    </citation>
    <scope>NUCLEOTIDE SEQUENCE [LARGE SCALE GENOMIC DNA]</scope>
    <source>
        <strain evidence="11 12">P28004</strain>
    </source>
</reference>
<comment type="similarity">
    <text evidence="1 5">Belongs to the metallo-dependent hydrolases superfamily. NagA family.</text>
</comment>
<evidence type="ECO:0000259" key="10">
    <source>
        <dbReference type="Pfam" id="PF01979"/>
    </source>
</evidence>
<dbReference type="PANTHER" id="PTHR11113">
    <property type="entry name" value="N-ACETYLGLUCOSAMINE-6-PHOSPHATE DEACETYLASE"/>
    <property type="match status" value="1"/>
</dbReference>
<evidence type="ECO:0000256" key="4">
    <source>
        <dbReference type="ARBA" id="ARBA00023277"/>
    </source>
</evidence>
<feature type="binding site" evidence="7">
    <location>
        <position position="253"/>
    </location>
    <ligand>
        <name>substrate</name>
    </ligand>
</feature>
<protein>
    <submittedName>
        <fullName evidence="11">N-acetylglucosamine-6-phosphate deacetylase</fullName>
    </submittedName>
</protein>
<dbReference type="OrthoDB" id="9776488at2"/>
<keyword evidence="2 8" id="KW-0479">Metal-binding</keyword>
<dbReference type="CDD" id="cd00854">
    <property type="entry name" value="NagA"/>
    <property type="match status" value="1"/>
</dbReference>
<feature type="domain" description="Amidohydrolase-related" evidence="10">
    <location>
        <begin position="81"/>
        <end position="392"/>
    </location>
</feature>
<evidence type="ECO:0000256" key="9">
    <source>
        <dbReference type="SAM" id="MobiDB-lite"/>
    </source>
</evidence>
<dbReference type="NCBIfam" id="TIGR00221">
    <property type="entry name" value="nagA"/>
    <property type="match status" value="1"/>
</dbReference>
<dbReference type="SUPFAM" id="SSF51338">
    <property type="entry name" value="Composite domain of metallo-dependent hydrolases"/>
    <property type="match status" value="1"/>
</dbReference>
<feature type="binding site" evidence="7">
    <location>
        <position position="277"/>
    </location>
    <ligand>
        <name>substrate</name>
    </ligand>
</feature>
<sequence length="407" mass="42780">MDRRGRLRHPGRDQRRHLRSQGVRVTVVIHSATKVDADDFLDDFWIAFTGPTIAATGTGNGWHGWATAPNAEVINAGGRRLSPGFIDMHSHGGGGHAFDDGAEAIEKAVAVHRAHGTTRSLLSLVANPIEKLCESLSTIADLADADPLILGSHLEGPFLASTQRGAHNPEYLLTPSPEIVDKLLSAGRGTIRQVTLAPELPGAMEAIDRFVAAGVLVGVGHTDADFAVTKQAFDHGATLLTHAFNAMPGIRHREPGPVTAALGDPRVALELILDGFHVHPEVARVAFFAAPMRILLITDAMAAAGSADGHYTLGDLSVSVTDGRALLSGTTTIAGSTLTQDVALRSALIDSEIDPVLAIRAVTASPARALGLDDRLGYLAPGFAADVVLFDTEWNVSRVWAAGAPVV</sequence>
<comment type="caution">
    <text evidence="11">The sequence shown here is derived from an EMBL/GenBank/DDBJ whole genome shotgun (WGS) entry which is preliminary data.</text>
</comment>
<evidence type="ECO:0000256" key="2">
    <source>
        <dbReference type="ARBA" id="ARBA00022723"/>
    </source>
</evidence>
<dbReference type="Pfam" id="PF01979">
    <property type="entry name" value="Amidohydro_1"/>
    <property type="match status" value="1"/>
</dbReference>
<evidence type="ECO:0000313" key="11">
    <source>
        <dbReference type="EMBL" id="RFA25996.1"/>
    </source>
</evidence>
<organism evidence="11 12">
    <name type="scientific">Subtercola boreus</name>
    <dbReference type="NCBI Taxonomy" id="120213"/>
    <lineage>
        <taxon>Bacteria</taxon>
        <taxon>Bacillati</taxon>
        <taxon>Actinomycetota</taxon>
        <taxon>Actinomycetes</taxon>
        <taxon>Micrococcales</taxon>
        <taxon>Microbacteriaceae</taxon>
        <taxon>Subtercola</taxon>
    </lineage>
</organism>
<dbReference type="Proteomes" id="UP000257080">
    <property type="component" value="Unassembled WGS sequence"/>
</dbReference>
<comment type="cofactor">
    <cofactor evidence="8">
        <name>a divalent metal cation</name>
        <dbReference type="ChEBI" id="CHEBI:60240"/>
    </cofactor>
    <text evidence="8">Binds 1 divalent metal cation per subunit.</text>
</comment>
<dbReference type="InterPro" id="IPR006680">
    <property type="entry name" value="Amidohydro-rel"/>
</dbReference>
<dbReference type="Gene3D" id="2.30.40.10">
    <property type="entry name" value="Urease, subunit C, domain 1"/>
    <property type="match status" value="1"/>
</dbReference>
<evidence type="ECO:0000313" key="12">
    <source>
        <dbReference type="Proteomes" id="UP000257080"/>
    </source>
</evidence>
<evidence type="ECO:0000256" key="6">
    <source>
        <dbReference type="PIRSR" id="PIRSR038994-1"/>
    </source>
</evidence>
<feature type="binding site" evidence="8">
    <location>
        <position position="242"/>
    </location>
    <ligand>
        <name>Zn(2+)</name>
        <dbReference type="ChEBI" id="CHEBI:29105"/>
    </ligand>
</feature>
<feature type="binding site" evidence="7">
    <location>
        <begin position="333"/>
        <end position="335"/>
    </location>
    <ligand>
        <name>substrate</name>
    </ligand>
</feature>
<feature type="binding site" evidence="8">
    <location>
        <position position="221"/>
    </location>
    <ligand>
        <name>Zn(2+)</name>
        <dbReference type="ChEBI" id="CHEBI:29105"/>
    </ligand>
</feature>
<keyword evidence="3 5" id="KW-0378">Hydrolase</keyword>
<evidence type="ECO:0000256" key="5">
    <source>
        <dbReference type="PIRNR" id="PIRNR038994"/>
    </source>
</evidence>
<dbReference type="AlphaFoldDB" id="A0A3E0W8U8"/>
<feature type="binding site" evidence="7">
    <location>
        <position position="166"/>
    </location>
    <ligand>
        <name>substrate</name>
    </ligand>
</feature>
<evidence type="ECO:0000256" key="8">
    <source>
        <dbReference type="PIRSR" id="PIRSR038994-3"/>
    </source>
</evidence>
<dbReference type="Gene3D" id="3.20.20.140">
    <property type="entry name" value="Metal-dependent hydrolases"/>
    <property type="match status" value="1"/>
</dbReference>
<dbReference type="EMBL" id="NBXE01000029">
    <property type="protein sequence ID" value="RFA25996.1"/>
    <property type="molecule type" value="Genomic_DNA"/>
</dbReference>
<gene>
    <name evidence="11" type="ORF">B7R25_12145</name>
</gene>
<dbReference type="PANTHER" id="PTHR11113:SF14">
    <property type="entry name" value="N-ACETYLGLUCOSAMINE-6-PHOSPHATE DEACETYLASE"/>
    <property type="match status" value="1"/>
</dbReference>
<dbReference type="GO" id="GO:0008448">
    <property type="term" value="F:N-acetylglucosamine-6-phosphate deacetylase activity"/>
    <property type="evidence" value="ECO:0007669"/>
    <property type="project" value="InterPro"/>
</dbReference>
<evidence type="ECO:0000256" key="1">
    <source>
        <dbReference type="ARBA" id="ARBA00010716"/>
    </source>
</evidence>
<dbReference type="GO" id="GO:0006046">
    <property type="term" value="P:N-acetylglucosamine catabolic process"/>
    <property type="evidence" value="ECO:0007669"/>
    <property type="project" value="TreeGrafter"/>
</dbReference>
<keyword evidence="4 5" id="KW-0119">Carbohydrate metabolism</keyword>
<evidence type="ECO:0000256" key="7">
    <source>
        <dbReference type="PIRSR" id="PIRSR038994-2"/>
    </source>
</evidence>
<dbReference type="InterPro" id="IPR032466">
    <property type="entry name" value="Metal_Hydrolase"/>
</dbReference>
<name>A0A3E0W8U8_9MICO</name>
<evidence type="ECO:0000256" key="3">
    <source>
        <dbReference type="ARBA" id="ARBA00022801"/>
    </source>
</evidence>
<dbReference type="InterPro" id="IPR011059">
    <property type="entry name" value="Metal-dep_hydrolase_composite"/>
</dbReference>
<feature type="compositionally biased region" description="Basic residues" evidence="9">
    <location>
        <begin position="1"/>
        <end position="19"/>
    </location>
</feature>
<dbReference type="GO" id="GO:0046872">
    <property type="term" value="F:metal ion binding"/>
    <property type="evidence" value="ECO:0007669"/>
    <property type="project" value="UniProtKB-KW"/>
</dbReference>
<dbReference type="SUPFAM" id="SSF51556">
    <property type="entry name" value="Metallo-dependent hydrolases"/>
    <property type="match status" value="1"/>
</dbReference>
<feature type="binding site" evidence="8">
    <location>
        <position position="155"/>
    </location>
    <ligand>
        <name>Zn(2+)</name>
        <dbReference type="ChEBI" id="CHEBI:29105"/>
    </ligand>
</feature>
<feature type="binding site" evidence="7">
    <location>
        <begin position="245"/>
        <end position="246"/>
    </location>
    <ligand>
        <name>substrate</name>
    </ligand>
</feature>
<dbReference type="PIRSF" id="PIRSF038994">
    <property type="entry name" value="NagA"/>
    <property type="match status" value="1"/>
</dbReference>
<accession>A0A3E0W8U8</accession>